<feature type="transmembrane region" description="Helical" evidence="1">
    <location>
        <begin position="132"/>
        <end position="152"/>
    </location>
</feature>
<keyword evidence="1" id="KW-1133">Transmembrane helix</keyword>
<proteinExistence type="predicted"/>
<dbReference type="AlphaFoldDB" id="A0A5W5W226"/>
<keyword evidence="1" id="KW-0812">Transmembrane</keyword>
<protein>
    <recommendedName>
        <fullName evidence="3">Conjugal transfer protein TraS</fullName>
    </recommendedName>
</protein>
<evidence type="ECO:0008006" key="3">
    <source>
        <dbReference type="Google" id="ProtNLM"/>
    </source>
</evidence>
<accession>A0A5W5W226</accession>
<dbReference type="EMBL" id="AAHKWI010000034">
    <property type="protein sequence ID" value="EBX3156096.1"/>
    <property type="molecule type" value="Genomic_DNA"/>
</dbReference>
<reference evidence="2" key="1">
    <citation type="submission" date="2018-07" db="EMBL/GenBank/DDBJ databases">
        <authorList>
            <person name="Ashton P.M."/>
            <person name="Dallman T."/>
            <person name="Nair S."/>
            <person name="De Pinna E."/>
            <person name="Peters T."/>
            <person name="Grant K."/>
        </authorList>
    </citation>
    <scope>NUCLEOTIDE SEQUENCE</scope>
    <source>
        <strain evidence="2">136562</strain>
    </source>
</reference>
<feature type="transmembrane region" description="Helical" evidence="1">
    <location>
        <begin position="61"/>
        <end position="86"/>
    </location>
</feature>
<feature type="transmembrane region" description="Helical" evidence="1">
    <location>
        <begin position="28"/>
        <end position="49"/>
    </location>
</feature>
<evidence type="ECO:0000256" key="1">
    <source>
        <dbReference type="SAM" id="Phobius"/>
    </source>
</evidence>
<sequence length="175" mass="20179">MITNEVIKKEIEDLRKNLILNELETPSFFSCIWPAIFFALIFTGVPFFLFSNDIYTDDIDLIAVTVFGCFLSVVFFASIGNARALFLSVPRKFRRNSKLYAFWGRKVWIYLISYAALYAMLAVYISSIYFSVIWFIALSMILMVVMAIIMNVDFGRYQLSALTSLIESFKNKKGN</sequence>
<gene>
    <name evidence="2" type="ORF">DRT54_18925</name>
</gene>
<organism evidence="2">
    <name type="scientific">Salmonella newport</name>
    <dbReference type="NCBI Taxonomy" id="108619"/>
    <lineage>
        <taxon>Bacteria</taxon>
        <taxon>Pseudomonadati</taxon>
        <taxon>Pseudomonadota</taxon>
        <taxon>Gammaproteobacteria</taxon>
        <taxon>Enterobacterales</taxon>
        <taxon>Enterobacteriaceae</taxon>
        <taxon>Salmonella</taxon>
    </lineage>
</organism>
<name>A0A5W5W226_SALNE</name>
<evidence type="ECO:0000313" key="2">
    <source>
        <dbReference type="EMBL" id="EBX3156096.1"/>
    </source>
</evidence>
<comment type="caution">
    <text evidence="2">The sequence shown here is derived from an EMBL/GenBank/DDBJ whole genome shotgun (WGS) entry which is preliminary data.</text>
</comment>
<keyword evidence="1" id="KW-0472">Membrane</keyword>
<feature type="transmembrane region" description="Helical" evidence="1">
    <location>
        <begin position="107"/>
        <end position="126"/>
    </location>
</feature>